<evidence type="ECO:0000256" key="6">
    <source>
        <dbReference type="ARBA" id="ARBA00023211"/>
    </source>
</evidence>
<feature type="binding site" evidence="8">
    <location>
        <position position="458"/>
    </location>
    <ligand>
        <name>Mn(2+)</name>
        <dbReference type="ChEBI" id="CHEBI:29035"/>
        <label>1</label>
    </ligand>
</feature>
<comment type="cofactor">
    <cofactor evidence="8">
        <name>Mn(2+)</name>
        <dbReference type="ChEBI" id="CHEBI:29035"/>
    </cofactor>
    <text evidence="8">Binds 2 manganese ions per subunit.</text>
</comment>
<dbReference type="PANTHER" id="PTHR31637">
    <property type="entry name" value="2,3-BISPHOSPHOGLYCERATE-INDEPENDENT PHOSPHOGLYCERATE MUTASE"/>
    <property type="match status" value="1"/>
</dbReference>
<evidence type="ECO:0000259" key="10">
    <source>
        <dbReference type="Pfam" id="PF01676"/>
    </source>
</evidence>
<comment type="function">
    <text evidence="8">Catalyzes the interconversion of 2-phosphoglycerate and 3-phosphoglycerate.</text>
</comment>
<evidence type="ECO:0000256" key="4">
    <source>
        <dbReference type="ARBA" id="ARBA00022723"/>
    </source>
</evidence>
<dbReference type="NCBIfam" id="TIGR01307">
    <property type="entry name" value="pgm_bpd_ind"/>
    <property type="match status" value="1"/>
</dbReference>
<dbReference type="Gene3D" id="3.40.720.10">
    <property type="entry name" value="Alkaline Phosphatase, subunit A"/>
    <property type="match status" value="1"/>
</dbReference>
<keyword evidence="7 8" id="KW-0413">Isomerase</keyword>
<dbReference type="Pfam" id="PF01676">
    <property type="entry name" value="Metalloenzyme"/>
    <property type="match status" value="1"/>
</dbReference>
<feature type="binding site" evidence="8">
    <location>
        <position position="399"/>
    </location>
    <ligand>
        <name>Mn(2+)</name>
        <dbReference type="ChEBI" id="CHEBI:29035"/>
        <label>1</label>
    </ligand>
</feature>
<evidence type="ECO:0000256" key="3">
    <source>
        <dbReference type="ARBA" id="ARBA00008819"/>
    </source>
</evidence>
<feature type="binding site" evidence="8">
    <location>
        <position position="441"/>
    </location>
    <ligand>
        <name>Mn(2+)</name>
        <dbReference type="ChEBI" id="CHEBI:29035"/>
        <label>2</label>
    </ligand>
</feature>
<keyword evidence="6 8" id="KW-0464">Manganese</keyword>
<evidence type="ECO:0000313" key="12">
    <source>
        <dbReference type="EMBL" id="UYW00680.1"/>
    </source>
</evidence>
<dbReference type="InterPro" id="IPR036646">
    <property type="entry name" value="PGAM_B_sf"/>
</dbReference>
<dbReference type="InterPro" id="IPR005995">
    <property type="entry name" value="Pgm_bpd_ind"/>
</dbReference>
<feature type="binding site" evidence="8">
    <location>
        <position position="440"/>
    </location>
    <ligand>
        <name>Mn(2+)</name>
        <dbReference type="ChEBI" id="CHEBI:29035"/>
        <label>2</label>
    </ligand>
</feature>
<dbReference type="SUPFAM" id="SSF64158">
    <property type="entry name" value="2,3-Bisphosphoglycerate-independent phosphoglycerate mutase, substrate-binding domain"/>
    <property type="match status" value="1"/>
</dbReference>
<feature type="active site" description="Phosphoserine intermediate" evidence="8">
    <location>
        <position position="61"/>
    </location>
</feature>
<evidence type="ECO:0000256" key="2">
    <source>
        <dbReference type="ARBA" id="ARBA00004798"/>
    </source>
</evidence>
<evidence type="ECO:0000256" key="9">
    <source>
        <dbReference type="NCBIfam" id="TIGR01307"/>
    </source>
</evidence>
<proteinExistence type="inferred from homology"/>
<sequence length="507" mass="56030">MNKKVLLMILDGWGKSPDPKVSAVDQAKTPFIDHLYTKYPNAQLRTDGLHVGLPEGQMGNSEVGHMNLGAGRIVYQDLAKINIAVANGTLANEPEIQKAFNYAKANNKAVHILGLVSDGGVHSHINHLYGLLDAAKASELNNVFIHAFTDGRDVDPKSGAQHIENLINYTQKSTGKLATVTGRYYAMDRDKRWERVKKAYDALVNSIGNFSTDAVKSIKDSYEQNITDEFIEPIILTDEQLVPIATIKEDDVVLFFNFRTDRGRQLTEVLTQDDKPEFGMHTIPLYFVTLTNYDENYNNIKVVYNKDNITKTLGEVIADAGKKQIRIAETEKYPHVTFFFSGGQEEAFEGESRILCPSPKVATYDLKPEMSAYDLTEALVTELEKESADFICLNFANGDMVGHTGSMEAAIKACEVVDKCVEKVITTALAHNYSTLVIADHGNCETMINPDGTPNTAHTTNPVPFILVDDAQIAIKNGVLGNIAPTILDLMGIKQPEEMTQKSLLIK</sequence>
<comment type="subunit">
    <text evidence="8">Monomer.</text>
</comment>
<evidence type="ECO:0000256" key="5">
    <source>
        <dbReference type="ARBA" id="ARBA00023152"/>
    </source>
</evidence>
<evidence type="ECO:0000256" key="7">
    <source>
        <dbReference type="ARBA" id="ARBA00023235"/>
    </source>
</evidence>
<feature type="binding site" evidence="8">
    <location>
        <begin position="152"/>
        <end position="153"/>
    </location>
    <ligand>
        <name>substrate</name>
    </ligand>
</feature>
<dbReference type="EC" id="5.4.2.12" evidence="8 9"/>
<comment type="similarity">
    <text evidence="3 8">Belongs to the BPG-independent phosphoglycerate mutase family.</text>
</comment>
<organism evidence="12 13">
    <name type="scientific">Flavobacterium agricola</name>
    <dbReference type="NCBI Taxonomy" id="2870839"/>
    <lineage>
        <taxon>Bacteria</taxon>
        <taxon>Pseudomonadati</taxon>
        <taxon>Bacteroidota</taxon>
        <taxon>Flavobacteriia</taxon>
        <taxon>Flavobacteriales</taxon>
        <taxon>Flavobacteriaceae</taxon>
        <taxon>Flavobacterium</taxon>
    </lineage>
</organism>
<dbReference type="InterPro" id="IPR017850">
    <property type="entry name" value="Alkaline_phosphatase_core_sf"/>
</dbReference>
<keyword evidence="4 8" id="KW-0479">Metal-binding</keyword>
<dbReference type="Gene3D" id="3.40.1450.10">
    <property type="entry name" value="BPG-independent phosphoglycerate mutase, domain B"/>
    <property type="match status" value="1"/>
</dbReference>
<reference evidence="12" key="1">
    <citation type="submission" date="2021-08" db="EMBL/GenBank/DDBJ databases">
        <title>Flavobacterium sp. strain CC-SYL302.</title>
        <authorList>
            <person name="Lin S.-Y."/>
            <person name="Lee T.-H."/>
            <person name="Young C.-C."/>
        </authorList>
    </citation>
    <scope>NUCLEOTIDE SEQUENCE</scope>
    <source>
        <strain evidence="12">CC-SYL302</strain>
    </source>
</reference>
<dbReference type="InterPro" id="IPR011258">
    <property type="entry name" value="BPG-indep_PGM_N"/>
</dbReference>
<comment type="catalytic activity">
    <reaction evidence="1 8">
        <text>(2R)-2-phosphoglycerate = (2R)-3-phosphoglycerate</text>
        <dbReference type="Rhea" id="RHEA:15901"/>
        <dbReference type="ChEBI" id="CHEBI:58272"/>
        <dbReference type="ChEBI" id="CHEBI:58289"/>
        <dbReference type="EC" id="5.4.2.12"/>
    </reaction>
</comment>
<evidence type="ECO:0000256" key="8">
    <source>
        <dbReference type="HAMAP-Rule" id="MF_01038"/>
    </source>
</evidence>
<dbReference type="InterPro" id="IPR006124">
    <property type="entry name" value="Metalloenzyme"/>
</dbReference>
<dbReference type="EMBL" id="CP081495">
    <property type="protein sequence ID" value="UYW00680.1"/>
    <property type="molecule type" value="Genomic_DNA"/>
</dbReference>
<name>A0ABY6LWG8_9FLAO</name>
<feature type="binding site" evidence="8">
    <location>
        <position position="189"/>
    </location>
    <ligand>
        <name>substrate</name>
    </ligand>
</feature>
<protein>
    <recommendedName>
        <fullName evidence="8 9">2,3-bisphosphoglycerate-independent phosphoglycerate mutase</fullName>
        <shortName evidence="8">BPG-independent PGAM</shortName>
        <shortName evidence="8">Phosphoglyceromutase</shortName>
        <shortName evidence="8">iPGM</shortName>
        <ecNumber evidence="8 9">5.4.2.12</ecNumber>
    </recommendedName>
</protein>
<dbReference type="GO" id="GO:0004619">
    <property type="term" value="F:phosphoglycerate mutase activity"/>
    <property type="evidence" value="ECO:0007669"/>
    <property type="project" value="UniProtKB-EC"/>
</dbReference>
<feature type="domain" description="BPG-independent PGAM N-terminal" evidence="11">
    <location>
        <begin position="81"/>
        <end position="295"/>
    </location>
</feature>
<feature type="binding site" evidence="8">
    <location>
        <position position="183"/>
    </location>
    <ligand>
        <name>substrate</name>
    </ligand>
</feature>
<feature type="binding site" evidence="8">
    <location>
        <begin position="259"/>
        <end position="262"/>
    </location>
    <ligand>
        <name>substrate</name>
    </ligand>
</feature>
<dbReference type="SUPFAM" id="SSF53649">
    <property type="entry name" value="Alkaline phosphatase-like"/>
    <property type="match status" value="1"/>
</dbReference>
<keyword evidence="13" id="KW-1185">Reference proteome</keyword>
<dbReference type="RefSeq" id="WP_264432677.1">
    <property type="nucleotide sequence ID" value="NZ_CP081495.1"/>
</dbReference>
<feature type="binding site" evidence="8">
    <location>
        <position position="403"/>
    </location>
    <ligand>
        <name>Mn(2+)</name>
        <dbReference type="ChEBI" id="CHEBI:29035"/>
        <label>1</label>
    </ligand>
</feature>
<dbReference type="CDD" id="cd16010">
    <property type="entry name" value="iPGM"/>
    <property type="match status" value="1"/>
</dbReference>
<feature type="domain" description="Metalloenzyme" evidence="10">
    <location>
        <begin position="3"/>
        <end position="494"/>
    </location>
</feature>
<keyword evidence="5 8" id="KW-0324">Glycolysis</keyword>
<dbReference type="PANTHER" id="PTHR31637:SF0">
    <property type="entry name" value="2,3-BISPHOSPHOGLYCERATE-INDEPENDENT PHOSPHOGLYCERATE MUTASE"/>
    <property type="match status" value="1"/>
</dbReference>
<feature type="binding site" evidence="8">
    <location>
        <position position="11"/>
    </location>
    <ligand>
        <name>Mn(2+)</name>
        <dbReference type="ChEBI" id="CHEBI:29035"/>
        <label>2</label>
    </ligand>
</feature>
<feature type="binding site" evidence="8">
    <location>
        <position position="61"/>
    </location>
    <ligand>
        <name>Mn(2+)</name>
        <dbReference type="ChEBI" id="CHEBI:29035"/>
        <label>2</label>
    </ligand>
</feature>
<comment type="pathway">
    <text evidence="2 8">Carbohydrate degradation; glycolysis; pyruvate from D-glyceraldehyde 3-phosphate: step 3/5.</text>
</comment>
<dbReference type="Pfam" id="PF06415">
    <property type="entry name" value="iPGM_N"/>
    <property type="match status" value="1"/>
</dbReference>
<feature type="binding site" evidence="8">
    <location>
        <position position="122"/>
    </location>
    <ligand>
        <name>substrate</name>
    </ligand>
</feature>
<dbReference type="Proteomes" id="UP001163328">
    <property type="component" value="Chromosome"/>
</dbReference>
<dbReference type="PIRSF" id="PIRSF001492">
    <property type="entry name" value="IPGAM"/>
    <property type="match status" value="1"/>
</dbReference>
<evidence type="ECO:0000259" key="11">
    <source>
        <dbReference type="Pfam" id="PF06415"/>
    </source>
</evidence>
<feature type="binding site" evidence="8">
    <location>
        <position position="332"/>
    </location>
    <ligand>
        <name>substrate</name>
    </ligand>
</feature>
<dbReference type="HAMAP" id="MF_01038">
    <property type="entry name" value="GpmI"/>
    <property type="match status" value="1"/>
</dbReference>
<gene>
    <name evidence="8 12" type="primary">gpmI</name>
    <name evidence="12" type="ORF">K5I29_09070</name>
</gene>
<accession>A0ABY6LWG8</accession>
<evidence type="ECO:0000313" key="13">
    <source>
        <dbReference type="Proteomes" id="UP001163328"/>
    </source>
</evidence>
<evidence type="ECO:0000256" key="1">
    <source>
        <dbReference type="ARBA" id="ARBA00000370"/>
    </source>
</evidence>